<evidence type="ECO:0000313" key="2">
    <source>
        <dbReference type="Proteomes" id="UP000309076"/>
    </source>
</evidence>
<protein>
    <submittedName>
        <fullName evidence="1">Uncharacterized protein</fullName>
    </submittedName>
</protein>
<evidence type="ECO:0000313" key="1">
    <source>
        <dbReference type="EMBL" id="THW38708.1"/>
    </source>
</evidence>
<accession>A0AB74IQL0</accession>
<comment type="caution">
    <text evidence="1">The sequence shown here is derived from an EMBL/GenBank/DDBJ whole genome shotgun (WGS) entry which is preliminary data.</text>
</comment>
<name>A0AB74IQL0_AURPU</name>
<dbReference type="Proteomes" id="UP000309076">
    <property type="component" value="Unassembled WGS sequence"/>
</dbReference>
<dbReference type="EMBL" id="QZAM01000181">
    <property type="protein sequence ID" value="THW38708.1"/>
    <property type="molecule type" value="Genomic_DNA"/>
</dbReference>
<sequence>MSGLTQYGTTECDCVGFRTLRRGLKQPNETDRNRAIEYTRNLLLHSSIRDIAQANSGVLSKIAAIPVDAWILLSTIPLPEHGLSELTYRLLHDLTVHDLRIRVTAMPQPDWLPGNGKVDYFAQVILYDGTLLISGEPAKDKLSALDMLLWSIKARIAMKFVLTPMITTSLDYYTLELSFSSNRQRPKLAVPALRRLLNCDMKTESTQLLKRSKFDCDFEFYTVRVNSRDCQRCCFCNQCDD</sequence>
<reference evidence="1 2" key="1">
    <citation type="submission" date="2018-10" db="EMBL/GenBank/DDBJ databases">
        <title>Fifty Aureobasidium pullulans genomes reveal a recombining polyextremotolerant generalist.</title>
        <authorList>
            <person name="Gostincar C."/>
            <person name="Turk M."/>
            <person name="Zajc J."/>
            <person name="Gunde-Cimerman N."/>
        </authorList>
    </citation>
    <scope>NUCLEOTIDE SEQUENCE [LARGE SCALE GENOMIC DNA]</scope>
    <source>
        <strain evidence="1 2">EXF-10796</strain>
    </source>
</reference>
<dbReference type="AlphaFoldDB" id="A0AB74IQL0"/>
<proteinExistence type="predicted"/>
<organism evidence="1 2">
    <name type="scientific">Aureobasidium pullulans</name>
    <name type="common">Black yeast</name>
    <name type="synonym">Pullularia pullulans</name>
    <dbReference type="NCBI Taxonomy" id="5580"/>
    <lineage>
        <taxon>Eukaryota</taxon>
        <taxon>Fungi</taxon>
        <taxon>Dikarya</taxon>
        <taxon>Ascomycota</taxon>
        <taxon>Pezizomycotina</taxon>
        <taxon>Dothideomycetes</taxon>
        <taxon>Dothideomycetidae</taxon>
        <taxon>Dothideales</taxon>
        <taxon>Saccotheciaceae</taxon>
        <taxon>Aureobasidium</taxon>
    </lineage>
</organism>
<gene>
    <name evidence="1" type="ORF">D6D21_07662</name>
</gene>